<gene>
    <name evidence="1" type="ORF">EVAR_41260_1</name>
</gene>
<keyword evidence="2" id="KW-1185">Reference proteome</keyword>
<proteinExistence type="predicted"/>
<protein>
    <submittedName>
        <fullName evidence="1">Uncharacterized protein</fullName>
    </submittedName>
</protein>
<dbReference type="EMBL" id="BGZK01000474">
    <property type="protein sequence ID" value="GBP45958.1"/>
    <property type="molecule type" value="Genomic_DNA"/>
</dbReference>
<evidence type="ECO:0000313" key="1">
    <source>
        <dbReference type="EMBL" id="GBP45958.1"/>
    </source>
</evidence>
<accession>A0A4C1W3Q6</accession>
<evidence type="ECO:0000313" key="2">
    <source>
        <dbReference type="Proteomes" id="UP000299102"/>
    </source>
</evidence>
<comment type="caution">
    <text evidence="1">The sequence shown here is derived from an EMBL/GenBank/DDBJ whole genome shotgun (WGS) entry which is preliminary data.</text>
</comment>
<reference evidence="1 2" key="1">
    <citation type="journal article" date="2019" name="Commun. Biol.">
        <title>The bagworm genome reveals a unique fibroin gene that provides high tensile strength.</title>
        <authorList>
            <person name="Kono N."/>
            <person name="Nakamura H."/>
            <person name="Ohtoshi R."/>
            <person name="Tomita M."/>
            <person name="Numata K."/>
            <person name="Arakawa K."/>
        </authorList>
    </citation>
    <scope>NUCLEOTIDE SEQUENCE [LARGE SCALE GENOMIC DNA]</scope>
</reference>
<name>A0A4C1W3Q6_EUMVA</name>
<dbReference type="Proteomes" id="UP000299102">
    <property type="component" value="Unassembled WGS sequence"/>
</dbReference>
<dbReference type="AlphaFoldDB" id="A0A4C1W3Q6"/>
<sequence>MAANDRRRQCGDTRDRRPSVLCKAQNEEIDLAWVKETWINKGASIESSPPFRLDARRGVPTTAVTAAMKVRDGSLACCPRHAASDFRSV</sequence>
<organism evidence="1 2">
    <name type="scientific">Eumeta variegata</name>
    <name type="common">Bagworm moth</name>
    <name type="synonym">Eumeta japonica</name>
    <dbReference type="NCBI Taxonomy" id="151549"/>
    <lineage>
        <taxon>Eukaryota</taxon>
        <taxon>Metazoa</taxon>
        <taxon>Ecdysozoa</taxon>
        <taxon>Arthropoda</taxon>
        <taxon>Hexapoda</taxon>
        <taxon>Insecta</taxon>
        <taxon>Pterygota</taxon>
        <taxon>Neoptera</taxon>
        <taxon>Endopterygota</taxon>
        <taxon>Lepidoptera</taxon>
        <taxon>Glossata</taxon>
        <taxon>Ditrysia</taxon>
        <taxon>Tineoidea</taxon>
        <taxon>Psychidae</taxon>
        <taxon>Oiketicinae</taxon>
        <taxon>Eumeta</taxon>
    </lineage>
</organism>